<dbReference type="EMBL" id="CP064787">
    <property type="protein sequence ID" value="QSG07082.1"/>
    <property type="molecule type" value="Genomic_DNA"/>
</dbReference>
<dbReference type="GeneID" id="68856302"/>
<dbReference type="InterPro" id="IPR043899">
    <property type="entry name" value="DUF5789"/>
</dbReference>
<organism evidence="1 2">
    <name type="scientific">Halapricum desulfuricans</name>
    <dbReference type="NCBI Taxonomy" id="2841257"/>
    <lineage>
        <taxon>Archaea</taxon>
        <taxon>Methanobacteriati</taxon>
        <taxon>Methanobacteriota</taxon>
        <taxon>Stenosarchaea group</taxon>
        <taxon>Halobacteria</taxon>
        <taxon>Halobacteriales</taxon>
        <taxon>Haloarculaceae</taxon>
        <taxon>Halapricum</taxon>
    </lineage>
</organism>
<dbReference type="AlphaFoldDB" id="A0A897N2A9"/>
<dbReference type="RefSeq" id="WP_229113544.1">
    <property type="nucleotide sequence ID" value="NZ_CP064787.1"/>
</dbReference>
<evidence type="ECO:0000313" key="2">
    <source>
        <dbReference type="Proteomes" id="UP000663525"/>
    </source>
</evidence>
<protein>
    <submittedName>
        <fullName evidence="1">Uncharacterized protein</fullName>
    </submittedName>
</protein>
<evidence type="ECO:0000313" key="1">
    <source>
        <dbReference type="EMBL" id="QSG07082.1"/>
    </source>
</evidence>
<name>A0A897N2A9_9EURY</name>
<dbReference type="Pfam" id="PF19102">
    <property type="entry name" value="DUF5789"/>
    <property type="match status" value="1"/>
</dbReference>
<dbReference type="Proteomes" id="UP000663525">
    <property type="component" value="Chromosome"/>
</dbReference>
<reference evidence="1" key="1">
    <citation type="submission" date="2020-11" db="EMBL/GenBank/DDBJ databases">
        <title>Carbohydrate-dependent, anaerobic sulfur respiration: A novel catabolism in halophilic archaea.</title>
        <authorList>
            <person name="Sorokin D.Y."/>
            <person name="Messina E."/>
            <person name="Smedile F."/>
            <person name="La Cono V."/>
            <person name="Hallsworth J.E."/>
            <person name="Yakimov M.M."/>
        </authorList>
    </citation>
    <scope>NUCLEOTIDE SEQUENCE</scope>
    <source>
        <strain evidence="1">HSR12-1</strain>
    </source>
</reference>
<gene>
    <name evidence="1" type="ORF">HSR121_2762</name>
</gene>
<sequence length="92" mass="10207">MSDDEEDEPAVELGDGADVEGVPIAQVSARLMWGIEKSDVRRREGDTLIRTPDGPRELGEVLDEIDQVYFDRRQAFESAVRDVIGHGPVPTE</sequence>
<proteinExistence type="predicted"/>
<accession>A0A897N2A9</accession>